<dbReference type="Gene3D" id="1.10.1220.10">
    <property type="entry name" value="Met repressor-like"/>
    <property type="match status" value="1"/>
</dbReference>
<organism evidence="2 3">
    <name type="scientific">Roseomonas gilardii</name>
    <dbReference type="NCBI Taxonomy" id="257708"/>
    <lineage>
        <taxon>Bacteria</taxon>
        <taxon>Pseudomonadati</taxon>
        <taxon>Pseudomonadota</taxon>
        <taxon>Alphaproteobacteria</taxon>
        <taxon>Acetobacterales</taxon>
        <taxon>Roseomonadaceae</taxon>
        <taxon>Roseomonas</taxon>
    </lineage>
</organism>
<dbReference type="RefSeq" id="WP_314283991.1">
    <property type="nucleotide sequence ID" value="NZ_JAVVDO010000041.1"/>
</dbReference>
<feature type="domain" description="Arc-like DNA binding" evidence="1">
    <location>
        <begin position="2"/>
        <end position="41"/>
    </location>
</feature>
<sequence>MARDDPQMKIRLPADLKSYIEAEAEKAGRSLNAEILHRLRQTQEFDEIDRKASKGELREFLDGNYKKIIEDISKKIIELGLQASKAEPKS</sequence>
<evidence type="ECO:0000313" key="3">
    <source>
        <dbReference type="Proteomes" id="UP001258945"/>
    </source>
</evidence>
<gene>
    <name evidence="2" type="ORF">RQ831_18170</name>
</gene>
<proteinExistence type="predicted"/>
<dbReference type="InterPro" id="IPR013321">
    <property type="entry name" value="Arc_rbn_hlx_hlx"/>
</dbReference>
<dbReference type="EMBL" id="JAVVDO010000041">
    <property type="protein sequence ID" value="MDT8332982.1"/>
    <property type="molecule type" value="Genomic_DNA"/>
</dbReference>
<dbReference type="InterPro" id="IPR005569">
    <property type="entry name" value="Arc_DNA-bd_dom"/>
</dbReference>
<evidence type="ECO:0000259" key="1">
    <source>
        <dbReference type="Pfam" id="PF03869"/>
    </source>
</evidence>
<dbReference type="Pfam" id="PF03869">
    <property type="entry name" value="Arc"/>
    <property type="match status" value="1"/>
</dbReference>
<comment type="caution">
    <text evidence="2">The sequence shown here is derived from an EMBL/GenBank/DDBJ whole genome shotgun (WGS) entry which is preliminary data.</text>
</comment>
<dbReference type="InterPro" id="IPR010985">
    <property type="entry name" value="Ribbon_hlx_hlx"/>
</dbReference>
<evidence type="ECO:0000313" key="2">
    <source>
        <dbReference type="EMBL" id="MDT8332982.1"/>
    </source>
</evidence>
<reference evidence="2 3" key="1">
    <citation type="journal article" date="2019" name="Microb. Pathog.">
        <title>Comparison of VITEK 2, MALDI-TOF MS, 16S rRNA gene sequencing, and whole-genome sequencing for identification of Roseomonas mucosa.</title>
        <authorList>
            <person name="Rudolph W.W."/>
            <person name="Gunzer F."/>
            <person name="Trauth M."/>
            <person name="Bunk B."/>
            <person name="Bigge R."/>
            <person name="Schrottner P."/>
        </authorList>
    </citation>
    <scope>NUCLEOTIDE SEQUENCE [LARGE SCALE GENOMIC DNA]</scope>
    <source>
        <strain evidence="2 3">DSM 103800</strain>
    </source>
</reference>
<protein>
    <submittedName>
        <fullName evidence="2">Arc family DNA-binding protein</fullName>
    </submittedName>
</protein>
<accession>A0ABU3MJH7</accession>
<keyword evidence="3" id="KW-1185">Reference proteome</keyword>
<keyword evidence="2" id="KW-0238">DNA-binding</keyword>
<dbReference type="SUPFAM" id="SSF47598">
    <property type="entry name" value="Ribbon-helix-helix"/>
    <property type="match status" value="1"/>
</dbReference>
<dbReference type="Proteomes" id="UP001258945">
    <property type="component" value="Unassembled WGS sequence"/>
</dbReference>
<dbReference type="GO" id="GO:0003677">
    <property type="term" value="F:DNA binding"/>
    <property type="evidence" value="ECO:0007669"/>
    <property type="project" value="UniProtKB-KW"/>
</dbReference>
<name>A0ABU3MJH7_9PROT</name>